<accession>A0A815C5G1</accession>
<keyword evidence="5" id="KW-1133">Transmembrane helix</keyword>
<keyword evidence="2 3" id="KW-1015">Disulfide bond</keyword>
<dbReference type="SUPFAM" id="SSF57196">
    <property type="entry name" value="EGF/Laminin"/>
    <property type="match status" value="3"/>
</dbReference>
<keyword evidence="3" id="KW-0245">EGF-like domain</keyword>
<feature type="signal peptide" evidence="6">
    <location>
        <begin position="1"/>
        <end position="17"/>
    </location>
</feature>
<dbReference type="PROSITE" id="PS50026">
    <property type="entry name" value="EGF_3"/>
    <property type="match status" value="3"/>
</dbReference>
<keyword evidence="10" id="KW-1185">Reference proteome</keyword>
<dbReference type="PROSITE" id="PS00022">
    <property type="entry name" value="EGF_1"/>
    <property type="match status" value="3"/>
</dbReference>
<dbReference type="InterPro" id="IPR050952">
    <property type="entry name" value="TRIM-NHL_E3_ligases"/>
</dbReference>
<evidence type="ECO:0000259" key="7">
    <source>
        <dbReference type="PROSITE" id="PS50026"/>
    </source>
</evidence>
<feature type="repeat" description="NHL" evidence="4">
    <location>
        <begin position="466"/>
        <end position="504"/>
    </location>
</feature>
<dbReference type="Gene3D" id="2.40.10.500">
    <property type="match status" value="2"/>
</dbReference>
<dbReference type="EMBL" id="CAJNOR010000634">
    <property type="protein sequence ID" value="CAF0968293.1"/>
    <property type="molecule type" value="Genomic_DNA"/>
</dbReference>
<dbReference type="SUPFAM" id="SSF101898">
    <property type="entry name" value="NHL repeat"/>
    <property type="match status" value="1"/>
</dbReference>
<feature type="domain" description="EGF-like" evidence="7">
    <location>
        <begin position="698"/>
        <end position="735"/>
    </location>
</feature>
<protein>
    <recommendedName>
        <fullName evidence="7">EGF-like domain-containing protein</fullName>
    </recommendedName>
</protein>
<evidence type="ECO:0000256" key="3">
    <source>
        <dbReference type="PROSITE-ProRule" id="PRU00076"/>
    </source>
</evidence>
<feature type="disulfide bond" evidence="3">
    <location>
        <begin position="725"/>
        <end position="734"/>
    </location>
</feature>
<gene>
    <name evidence="9" type="ORF">EDS130_LOCUS29448</name>
    <name evidence="8" type="ORF">XAT740_LOCUS11528</name>
</gene>
<feature type="domain" description="EGF-like" evidence="7">
    <location>
        <begin position="657"/>
        <end position="696"/>
    </location>
</feature>
<keyword evidence="5" id="KW-0472">Membrane</keyword>
<dbReference type="GO" id="GO:0061630">
    <property type="term" value="F:ubiquitin protein ligase activity"/>
    <property type="evidence" value="ECO:0007669"/>
    <property type="project" value="TreeGrafter"/>
</dbReference>
<comment type="caution">
    <text evidence="3">Lacks conserved residue(s) required for the propagation of feature annotation.</text>
</comment>
<dbReference type="AlphaFoldDB" id="A0A815C5G1"/>
<dbReference type="PROSITE" id="PS01186">
    <property type="entry name" value="EGF_2"/>
    <property type="match status" value="1"/>
</dbReference>
<sequence length="865" mass="96520">MILEYLILMILVRKISMSTRLPLNASWDQNGTIVIGSPNGMEGTSLTQLSHPVGITISDDDVLYIADTENYRVLVVDLNNSTSTYAISNLEQSDVHYDVFIFNTSLYVLNLNKKRVQKMSLNGSNSVMGTNLSELVSPTYMFIDKNGNIYVSDTGSHQVFVFRSNSTRGSAVAGNGTNGTTYEQLNRPYGILVNDVGTIYVADCGNNRIMKWASGVQSGDVLTKVYAPTDIIVDENEYMYIAEADKSRITRYAPDSTFSACIVGCTDISGIVTNQLSGPHSLAFDSHGSLYVCDWGNHGVHKFELLNSPTAYNQPKIIANQTWDQCGNTIINGTALKFYPLGMFIDSNDTIYVADTTNKYIRIQSKENLQSQRCLTANLFRYTNLFVTLNGDIYFENGGENGRIEKFTSNSTNSSFVAQFSGNCFGLFIDIRNNLYCSVRHEHRVVKMMLDDDTRTVITIAGTVNKTGSRPYELDQPWGIFVDANFNLYVADHQNNRIQFFPHGKMNGTTAAGRNSLTNLTLDHPTDIILDGDNDLYIADNRNHRIVRVRNGWHECIVGCSGQSGSASDRLNISYSVRFDSVGSLYVADERNRRIQKFGISGNSCAISTTPEYTTSSCQTSTNELTTISTKPTTTSNYFLAPLCEISTNIGWNCNISGTICDIQQPCLHNGTCDSINHNQDYNCSCVPHFSGKHCEVDERICKENTCLNDGNCSVASNSTYRCTCSPGYEGMRCEKRINYCLNITCYNKGVCRPLLLDYRCECLSGTWGKQCENIETKITIIKIVAKSFAYIAILAMITVALFIIIMDVLKYFFGIDLTKKEVERIRRAKKRRRPVIQRFVYVNALPSSKKRSLSPIVEEVTHAS</sequence>
<dbReference type="Proteomes" id="UP000663852">
    <property type="component" value="Unassembled WGS sequence"/>
</dbReference>
<dbReference type="InterPro" id="IPR001881">
    <property type="entry name" value="EGF-like_Ca-bd_dom"/>
</dbReference>
<dbReference type="Gene3D" id="2.120.10.30">
    <property type="entry name" value="TolB, C-terminal domain"/>
    <property type="match status" value="2"/>
</dbReference>
<dbReference type="SMART" id="SM00179">
    <property type="entry name" value="EGF_CA"/>
    <property type="match status" value="2"/>
</dbReference>
<dbReference type="CDD" id="cd00054">
    <property type="entry name" value="EGF_CA"/>
    <property type="match status" value="3"/>
</dbReference>
<dbReference type="InterPro" id="IPR001258">
    <property type="entry name" value="NHL_repeat"/>
</dbReference>
<dbReference type="PANTHER" id="PTHR24104">
    <property type="entry name" value="E3 UBIQUITIN-PROTEIN LIGASE NHLRC1-RELATED"/>
    <property type="match status" value="1"/>
</dbReference>
<feature type="disulfide bond" evidence="3">
    <location>
        <begin position="763"/>
        <end position="772"/>
    </location>
</feature>
<organism evidence="9 11">
    <name type="scientific">Adineta ricciae</name>
    <name type="common">Rotifer</name>
    <dbReference type="NCBI Taxonomy" id="249248"/>
    <lineage>
        <taxon>Eukaryota</taxon>
        <taxon>Metazoa</taxon>
        <taxon>Spiralia</taxon>
        <taxon>Gnathifera</taxon>
        <taxon>Rotifera</taxon>
        <taxon>Eurotatoria</taxon>
        <taxon>Bdelloidea</taxon>
        <taxon>Adinetida</taxon>
        <taxon>Adinetidae</taxon>
        <taxon>Adineta</taxon>
    </lineage>
</organism>
<keyword evidence="6" id="KW-0732">Signal</keyword>
<dbReference type="SUPFAM" id="SSF63829">
    <property type="entry name" value="Calcium-dependent phosphotriesterase"/>
    <property type="match status" value="2"/>
</dbReference>
<dbReference type="GO" id="GO:0005509">
    <property type="term" value="F:calcium ion binding"/>
    <property type="evidence" value="ECO:0007669"/>
    <property type="project" value="InterPro"/>
</dbReference>
<dbReference type="Proteomes" id="UP000663828">
    <property type="component" value="Unassembled WGS sequence"/>
</dbReference>
<evidence type="ECO:0000313" key="9">
    <source>
        <dbReference type="EMBL" id="CAF1279106.1"/>
    </source>
</evidence>
<feature type="domain" description="EGF-like" evidence="7">
    <location>
        <begin position="737"/>
        <end position="773"/>
    </location>
</feature>
<dbReference type="CDD" id="cd05819">
    <property type="entry name" value="NHL"/>
    <property type="match status" value="2"/>
</dbReference>
<comment type="caution">
    <text evidence="9">The sequence shown here is derived from an EMBL/GenBank/DDBJ whole genome shotgun (WGS) entry which is preliminary data.</text>
</comment>
<dbReference type="Pfam" id="PF00008">
    <property type="entry name" value="EGF"/>
    <property type="match status" value="2"/>
</dbReference>
<feature type="disulfide bond" evidence="3">
    <location>
        <begin position="667"/>
        <end position="684"/>
    </location>
</feature>
<feature type="repeat" description="NHL" evidence="4">
    <location>
        <begin position="263"/>
        <end position="306"/>
    </location>
</feature>
<dbReference type="Gene3D" id="2.10.25.10">
    <property type="entry name" value="Laminin"/>
    <property type="match status" value="3"/>
</dbReference>
<keyword evidence="5" id="KW-0812">Transmembrane</keyword>
<feature type="repeat" description="NHL" evidence="4">
    <location>
        <begin position="176"/>
        <end position="215"/>
    </location>
</feature>
<evidence type="ECO:0000256" key="4">
    <source>
        <dbReference type="PROSITE-ProRule" id="PRU00504"/>
    </source>
</evidence>
<name>A0A815C5G1_ADIRI</name>
<evidence type="ECO:0000256" key="6">
    <source>
        <dbReference type="SAM" id="SignalP"/>
    </source>
</evidence>
<dbReference type="EMBL" id="CAJNOJ010000199">
    <property type="protein sequence ID" value="CAF1279106.1"/>
    <property type="molecule type" value="Genomic_DNA"/>
</dbReference>
<feature type="transmembrane region" description="Helical" evidence="5">
    <location>
        <begin position="789"/>
        <end position="810"/>
    </location>
</feature>
<feature type="chain" id="PRO_5036227046" description="EGF-like domain-containing protein" evidence="6">
    <location>
        <begin position="18"/>
        <end position="865"/>
    </location>
</feature>
<dbReference type="GO" id="GO:0000209">
    <property type="term" value="P:protein polyubiquitination"/>
    <property type="evidence" value="ECO:0007669"/>
    <property type="project" value="TreeGrafter"/>
</dbReference>
<evidence type="ECO:0000256" key="5">
    <source>
        <dbReference type="SAM" id="Phobius"/>
    </source>
</evidence>
<feature type="repeat" description="NHL" evidence="4">
    <location>
        <begin position="143"/>
        <end position="165"/>
    </location>
</feature>
<reference evidence="9" key="1">
    <citation type="submission" date="2021-02" db="EMBL/GenBank/DDBJ databases">
        <authorList>
            <person name="Nowell W R."/>
        </authorList>
    </citation>
    <scope>NUCLEOTIDE SEQUENCE</scope>
</reference>
<evidence type="ECO:0000313" key="11">
    <source>
        <dbReference type="Proteomes" id="UP000663852"/>
    </source>
</evidence>
<dbReference type="SMART" id="SM00181">
    <property type="entry name" value="EGF"/>
    <property type="match status" value="3"/>
</dbReference>
<dbReference type="GO" id="GO:0008270">
    <property type="term" value="F:zinc ion binding"/>
    <property type="evidence" value="ECO:0007669"/>
    <property type="project" value="UniProtKB-KW"/>
</dbReference>
<evidence type="ECO:0000256" key="1">
    <source>
        <dbReference type="ARBA" id="ARBA00022737"/>
    </source>
</evidence>
<evidence type="ECO:0000313" key="10">
    <source>
        <dbReference type="Proteomes" id="UP000663828"/>
    </source>
</evidence>
<dbReference type="Pfam" id="PF01436">
    <property type="entry name" value="NHL"/>
    <property type="match status" value="4"/>
</dbReference>
<evidence type="ECO:0000313" key="8">
    <source>
        <dbReference type="EMBL" id="CAF0968293.1"/>
    </source>
</evidence>
<dbReference type="InterPro" id="IPR000742">
    <property type="entry name" value="EGF"/>
</dbReference>
<dbReference type="OrthoDB" id="10055367at2759"/>
<dbReference type="GO" id="GO:0043161">
    <property type="term" value="P:proteasome-mediated ubiquitin-dependent protein catabolic process"/>
    <property type="evidence" value="ECO:0007669"/>
    <property type="project" value="TreeGrafter"/>
</dbReference>
<proteinExistence type="predicted"/>
<keyword evidence="1" id="KW-0677">Repeat</keyword>
<evidence type="ECO:0000256" key="2">
    <source>
        <dbReference type="ARBA" id="ARBA00023157"/>
    </source>
</evidence>
<dbReference type="InterPro" id="IPR011042">
    <property type="entry name" value="6-blade_b-propeller_TolB-like"/>
</dbReference>
<dbReference type="PANTHER" id="PTHR24104:SF25">
    <property type="entry name" value="PROTEIN LIN-41"/>
    <property type="match status" value="1"/>
</dbReference>
<dbReference type="PROSITE" id="PS51125">
    <property type="entry name" value="NHL"/>
    <property type="match status" value="4"/>
</dbReference>
<feature type="disulfide bond" evidence="3">
    <location>
        <begin position="686"/>
        <end position="695"/>
    </location>
</feature>